<proteinExistence type="predicted"/>
<dbReference type="EMBL" id="BART01007057">
    <property type="protein sequence ID" value="GAG53839.1"/>
    <property type="molecule type" value="Genomic_DNA"/>
</dbReference>
<accession>X0YD95</accession>
<protein>
    <submittedName>
        <fullName evidence="1">Uncharacterized protein</fullName>
    </submittedName>
</protein>
<gene>
    <name evidence="1" type="ORF">S01H4_16108</name>
</gene>
<reference evidence="1" key="1">
    <citation type="journal article" date="2014" name="Front. Microbiol.">
        <title>High frequency of phylogenetically diverse reductive dehalogenase-homologous genes in deep subseafloor sedimentary metagenomes.</title>
        <authorList>
            <person name="Kawai M."/>
            <person name="Futagami T."/>
            <person name="Toyoda A."/>
            <person name="Takaki Y."/>
            <person name="Nishi S."/>
            <person name="Hori S."/>
            <person name="Arai W."/>
            <person name="Tsubouchi T."/>
            <person name="Morono Y."/>
            <person name="Uchiyama I."/>
            <person name="Ito T."/>
            <person name="Fujiyama A."/>
            <person name="Inagaki F."/>
            <person name="Takami H."/>
        </authorList>
    </citation>
    <scope>NUCLEOTIDE SEQUENCE</scope>
    <source>
        <strain evidence="1">Expedition CK06-06</strain>
    </source>
</reference>
<evidence type="ECO:0000313" key="1">
    <source>
        <dbReference type="EMBL" id="GAG53839.1"/>
    </source>
</evidence>
<organism evidence="1">
    <name type="scientific">marine sediment metagenome</name>
    <dbReference type="NCBI Taxonomy" id="412755"/>
    <lineage>
        <taxon>unclassified sequences</taxon>
        <taxon>metagenomes</taxon>
        <taxon>ecological metagenomes</taxon>
    </lineage>
</organism>
<sequence length="113" mass="13141">MNEMSETILNIYIVIEDKKVVKFKVKAYESDDGDNEKIKFLKSRVKSDYNSAYVFDAPQNEKGEFMEYSKFAKLEKRGMQFQLFEEMFSSFNVPENPLVCVTPIVDGEILVSE</sequence>
<name>X0YD95_9ZZZZ</name>
<comment type="caution">
    <text evidence="1">The sequence shown here is derived from an EMBL/GenBank/DDBJ whole genome shotgun (WGS) entry which is preliminary data.</text>
</comment>
<dbReference type="AlphaFoldDB" id="X0YD95"/>